<feature type="transmembrane region" description="Helical" evidence="1">
    <location>
        <begin position="30"/>
        <end position="51"/>
    </location>
</feature>
<feature type="transmembrane region" description="Helical" evidence="1">
    <location>
        <begin position="57"/>
        <end position="77"/>
    </location>
</feature>
<evidence type="ECO:0000313" key="2">
    <source>
        <dbReference type="EMBL" id="CAB4645626.1"/>
    </source>
</evidence>
<keyword evidence="1" id="KW-1133">Transmembrane helix</keyword>
<sequence length="80" mass="8742">METTFDEPTVFVAYWATRLVKDTFGKSEEITFVIVNVLELVIVALEVPLYTRVVGTWSVPPIATGLAVMLAAVVALMGKL</sequence>
<dbReference type="EMBL" id="CAEZWE010000010">
    <property type="protein sequence ID" value="CAB4645626.1"/>
    <property type="molecule type" value="Genomic_DNA"/>
</dbReference>
<protein>
    <submittedName>
        <fullName evidence="2">Unannotated protein</fullName>
    </submittedName>
</protein>
<keyword evidence="1" id="KW-0812">Transmembrane</keyword>
<accession>A0A6J6K8K9</accession>
<proteinExistence type="predicted"/>
<evidence type="ECO:0000256" key="1">
    <source>
        <dbReference type="SAM" id="Phobius"/>
    </source>
</evidence>
<name>A0A6J6K8K9_9ZZZZ</name>
<gene>
    <name evidence="2" type="ORF">UFOPK2169_00425</name>
</gene>
<organism evidence="2">
    <name type="scientific">freshwater metagenome</name>
    <dbReference type="NCBI Taxonomy" id="449393"/>
    <lineage>
        <taxon>unclassified sequences</taxon>
        <taxon>metagenomes</taxon>
        <taxon>ecological metagenomes</taxon>
    </lineage>
</organism>
<keyword evidence="1" id="KW-0472">Membrane</keyword>
<dbReference type="AlphaFoldDB" id="A0A6J6K8K9"/>
<reference evidence="2" key="1">
    <citation type="submission" date="2020-05" db="EMBL/GenBank/DDBJ databases">
        <authorList>
            <person name="Chiriac C."/>
            <person name="Salcher M."/>
            <person name="Ghai R."/>
            <person name="Kavagutti S V."/>
        </authorList>
    </citation>
    <scope>NUCLEOTIDE SEQUENCE</scope>
</reference>